<gene>
    <name evidence="2" type="ORF">MUK42_21701</name>
</gene>
<name>A0A9E7KB66_9LILI</name>
<reference evidence="2" key="1">
    <citation type="submission" date="2022-05" db="EMBL/GenBank/DDBJ databases">
        <title>The Musa troglodytarum L. genome provides insights into the mechanism of non-climacteric behaviour and enrichment of carotenoids.</title>
        <authorList>
            <person name="Wang J."/>
        </authorList>
    </citation>
    <scope>NUCLEOTIDE SEQUENCE</scope>
    <source>
        <tissue evidence="2">Leaf</tissue>
    </source>
</reference>
<sequence length="111" mass="11550">MGDVSRNARAEQACACERGSHRIPGPGRVPGQPGRIASGTGFEPSSTRAGTWPHVLTAVALRPILTGLDFGAPVRAKSSLSASKGFSPSDNTSADPTAWICCFLPFLKKKG</sequence>
<proteinExistence type="predicted"/>
<accession>A0A9E7KB66</accession>
<keyword evidence="3" id="KW-1185">Reference proteome</keyword>
<feature type="region of interest" description="Disordered" evidence="1">
    <location>
        <begin position="17"/>
        <end position="48"/>
    </location>
</feature>
<protein>
    <submittedName>
        <fullName evidence="2">Uncharacterized protein</fullName>
    </submittedName>
</protein>
<evidence type="ECO:0000313" key="3">
    <source>
        <dbReference type="Proteomes" id="UP001055439"/>
    </source>
</evidence>
<organism evidence="2 3">
    <name type="scientific">Musa troglodytarum</name>
    <name type="common">fe'i banana</name>
    <dbReference type="NCBI Taxonomy" id="320322"/>
    <lineage>
        <taxon>Eukaryota</taxon>
        <taxon>Viridiplantae</taxon>
        <taxon>Streptophyta</taxon>
        <taxon>Embryophyta</taxon>
        <taxon>Tracheophyta</taxon>
        <taxon>Spermatophyta</taxon>
        <taxon>Magnoliopsida</taxon>
        <taxon>Liliopsida</taxon>
        <taxon>Zingiberales</taxon>
        <taxon>Musaceae</taxon>
        <taxon>Musa</taxon>
    </lineage>
</organism>
<dbReference type="Proteomes" id="UP001055439">
    <property type="component" value="Chromosome 6"/>
</dbReference>
<evidence type="ECO:0000256" key="1">
    <source>
        <dbReference type="SAM" id="MobiDB-lite"/>
    </source>
</evidence>
<dbReference type="AlphaFoldDB" id="A0A9E7KB66"/>
<feature type="compositionally biased region" description="Low complexity" evidence="1">
    <location>
        <begin position="22"/>
        <end position="35"/>
    </location>
</feature>
<dbReference type="EMBL" id="CP097508">
    <property type="protein sequence ID" value="URE13673.1"/>
    <property type="molecule type" value="Genomic_DNA"/>
</dbReference>
<evidence type="ECO:0000313" key="2">
    <source>
        <dbReference type="EMBL" id="URE13673.1"/>
    </source>
</evidence>